<evidence type="ECO:0000313" key="1">
    <source>
        <dbReference type="EMBL" id="TGO91192.1"/>
    </source>
</evidence>
<evidence type="ECO:0000313" key="2">
    <source>
        <dbReference type="Proteomes" id="UP000297280"/>
    </source>
</evidence>
<gene>
    <name evidence="1" type="ORF">BPOR_0036g00220</name>
</gene>
<reference evidence="1 2" key="1">
    <citation type="submission" date="2017-12" db="EMBL/GenBank/DDBJ databases">
        <title>Comparative genomics of Botrytis spp.</title>
        <authorList>
            <person name="Valero-Jimenez C.A."/>
            <person name="Tapia P."/>
            <person name="Veloso J."/>
            <person name="Silva-Moreno E."/>
            <person name="Staats M."/>
            <person name="Valdes J.H."/>
            <person name="Van Kan J.A.L."/>
        </authorList>
    </citation>
    <scope>NUCLEOTIDE SEQUENCE [LARGE SCALE GENOMIC DNA]</scope>
    <source>
        <strain evidence="1 2">MUCL3349</strain>
    </source>
</reference>
<comment type="caution">
    <text evidence="1">The sequence shown here is derived from an EMBL/GenBank/DDBJ whole genome shotgun (WGS) entry which is preliminary data.</text>
</comment>
<keyword evidence="2" id="KW-1185">Reference proteome</keyword>
<name>A0A4Z1L2X9_9HELO</name>
<organism evidence="1 2">
    <name type="scientific">Botrytis porri</name>
    <dbReference type="NCBI Taxonomy" id="87229"/>
    <lineage>
        <taxon>Eukaryota</taxon>
        <taxon>Fungi</taxon>
        <taxon>Dikarya</taxon>
        <taxon>Ascomycota</taxon>
        <taxon>Pezizomycotina</taxon>
        <taxon>Leotiomycetes</taxon>
        <taxon>Helotiales</taxon>
        <taxon>Sclerotiniaceae</taxon>
        <taxon>Botrytis</taxon>
    </lineage>
</organism>
<accession>A0A4Z1L2X9</accession>
<dbReference type="AlphaFoldDB" id="A0A4Z1L2X9"/>
<dbReference type="EMBL" id="PQXO01000036">
    <property type="protein sequence ID" value="TGO91192.1"/>
    <property type="molecule type" value="Genomic_DNA"/>
</dbReference>
<sequence>MPSCKSKKTVNSVKNFEADKSQSSIIISPNGNLLLLRAIGRKNPSKRVKIEDLSTEAYLHTATYLPAVTFIHATNSDSISILLDA</sequence>
<proteinExistence type="predicted"/>
<dbReference type="Proteomes" id="UP000297280">
    <property type="component" value="Unassembled WGS sequence"/>
</dbReference>
<protein>
    <submittedName>
        <fullName evidence="1">Uncharacterized protein</fullName>
    </submittedName>
</protein>